<dbReference type="NCBIfam" id="TIGR02109">
    <property type="entry name" value="PQQ_syn_pqqE"/>
    <property type="match status" value="1"/>
</dbReference>
<dbReference type="SFLD" id="SFLDS00029">
    <property type="entry name" value="Radical_SAM"/>
    <property type="match status" value="1"/>
</dbReference>
<evidence type="ECO:0000313" key="10">
    <source>
        <dbReference type="EMBL" id="TXL69824.1"/>
    </source>
</evidence>
<dbReference type="InterPro" id="IPR050377">
    <property type="entry name" value="Radical_SAM_PqqE_MftC-like"/>
</dbReference>
<dbReference type="NCBIfam" id="TIGR04085">
    <property type="entry name" value="rSAM_more_4Fe4S"/>
    <property type="match status" value="1"/>
</dbReference>
<dbReference type="PIRSF" id="PIRSF037420">
    <property type="entry name" value="PQQ_syn_pqqE"/>
    <property type="match status" value="1"/>
</dbReference>
<keyword evidence="2 8" id="KW-0949">S-adenosyl-L-methionine</keyword>
<evidence type="ECO:0000256" key="7">
    <source>
        <dbReference type="ARBA" id="ARBA00023014"/>
    </source>
</evidence>
<comment type="caution">
    <text evidence="10">The sequence shown here is derived from an EMBL/GenBank/DDBJ whole genome shotgun (WGS) entry which is preliminary data.</text>
</comment>
<dbReference type="Pfam" id="PF04055">
    <property type="entry name" value="Radical_SAM"/>
    <property type="match status" value="1"/>
</dbReference>
<evidence type="ECO:0000256" key="5">
    <source>
        <dbReference type="ARBA" id="ARBA00023002"/>
    </source>
</evidence>
<dbReference type="Gene3D" id="3.20.20.70">
    <property type="entry name" value="Aldolase class I"/>
    <property type="match status" value="1"/>
</dbReference>
<dbReference type="InterPro" id="IPR013785">
    <property type="entry name" value="Aldolase_TIM"/>
</dbReference>
<evidence type="ECO:0000313" key="11">
    <source>
        <dbReference type="Proteomes" id="UP000321638"/>
    </source>
</evidence>
<dbReference type="OrthoDB" id="9792276at2"/>
<keyword evidence="11" id="KW-1185">Reference proteome</keyword>
<dbReference type="PANTHER" id="PTHR11228">
    <property type="entry name" value="RADICAL SAM DOMAIN PROTEIN"/>
    <property type="match status" value="1"/>
</dbReference>
<keyword evidence="4 8" id="KW-0884">PQQ biosynthesis</keyword>
<keyword evidence="6 8" id="KW-0408">Iron</keyword>
<proteinExistence type="inferred from homology"/>
<dbReference type="GO" id="GO:0016491">
    <property type="term" value="F:oxidoreductase activity"/>
    <property type="evidence" value="ECO:0007669"/>
    <property type="project" value="UniProtKB-KW"/>
</dbReference>
<sequence length="366" mass="39248">MAGSTTQVEPPLALLAELTHRCPLRCPYCSNPTALEGRSAELPTEAWLDVMAQAGRLGALQVHISGGEPAARRDLEALVQGARAAGLYTNLITSGLLLDRARLQRLKDAGLDHVQLSVQDSEPVGADRIAGLDGAHARKLEIAAAVRATGLPLTLNAVVHRRNIAHVPDLIALALTLDAARLEVAHAQYYGWGLANRAALMPTRAQLEAATAEVDAARARLKGRLVIDYVTPDYYARRPKACMGGWARRFMVVAPDGAILPCHAARTIPGLEFPNVRSTTLADAWSHGDAFVRFRGTDWMQEPCRSCDRREVDWGGCRCQALAIAGDADAVDPACALSPLHEALVALAERESAGAPPPYRYRGSDA</sequence>
<evidence type="ECO:0000256" key="3">
    <source>
        <dbReference type="ARBA" id="ARBA00022723"/>
    </source>
</evidence>
<name>A0A5C8P7V0_9HYPH</name>
<dbReference type="PROSITE" id="PS51918">
    <property type="entry name" value="RADICAL_SAM"/>
    <property type="match status" value="1"/>
</dbReference>
<dbReference type="CDD" id="cd21119">
    <property type="entry name" value="SPASM_PqqE"/>
    <property type="match status" value="1"/>
</dbReference>
<keyword evidence="1 8" id="KW-0004">4Fe-4S</keyword>
<dbReference type="SFLD" id="SFLDF00280">
    <property type="entry name" value="coenzyme_PQQ_synthesis_protein"/>
    <property type="match status" value="1"/>
</dbReference>
<evidence type="ECO:0000256" key="1">
    <source>
        <dbReference type="ARBA" id="ARBA00022485"/>
    </source>
</evidence>
<protein>
    <recommendedName>
        <fullName evidence="8">PqqA peptide cyclase</fullName>
        <ecNumber evidence="8">1.21.98.4</ecNumber>
    </recommendedName>
    <alternativeName>
        <fullName evidence="8">Coenzyme PQQ synthesis protein E</fullName>
    </alternativeName>
</protein>
<evidence type="ECO:0000256" key="8">
    <source>
        <dbReference type="HAMAP-Rule" id="MF_00660"/>
    </source>
</evidence>
<comment type="pathway">
    <text evidence="8">Cofactor biosynthesis; pyrroloquinoline quinone biosynthesis.</text>
</comment>
<reference evidence="10 11" key="1">
    <citation type="submission" date="2019-06" db="EMBL/GenBank/DDBJ databases">
        <title>New taxonomy in bacterial strain CC-CFT640, isolated from vineyard.</title>
        <authorList>
            <person name="Lin S.-Y."/>
            <person name="Tsai C.-F."/>
            <person name="Young C.-C."/>
        </authorList>
    </citation>
    <scope>NUCLEOTIDE SEQUENCE [LARGE SCALE GENOMIC DNA]</scope>
    <source>
        <strain evidence="10 11">CC-CFT640</strain>
    </source>
</reference>
<accession>A0A5C8P7V0</accession>
<dbReference type="PROSITE" id="PS01305">
    <property type="entry name" value="MOAA_NIFB_PQQE"/>
    <property type="match status" value="1"/>
</dbReference>
<dbReference type="InterPro" id="IPR006638">
    <property type="entry name" value="Elp3/MiaA/NifB-like_rSAM"/>
</dbReference>
<dbReference type="PANTHER" id="PTHR11228:SF7">
    <property type="entry name" value="PQQA PEPTIDE CYCLASE"/>
    <property type="match status" value="1"/>
</dbReference>
<dbReference type="InterPro" id="IPR017200">
    <property type="entry name" value="PqqE-like"/>
</dbReference>
<dbReference type="GO" id="GO:1904047">
    <property type="term" value="F:S-adenosyl-L-methionine binding"/>
    <property type="evidence" value="ECO:0007669"/>
    <property type="project" value="UniProtKB-UniRule"/>
</dbReference>
<dbReference type="EMBL" id="VDUZ01000071">
    <property type="protein sequence ID" value="TXL69824.1"/>
    <property type="molecule type" value="Genomic_DNA"/>
</dbReference>
<feature type="binding site" evidence="8">
    <location>
        <position position="29"/>
    </location>
    <ligand>
        <name>[4Fe-4S] cluster</name>
        <dbReference type="ChEBI" id="CHEBI:49883"/>
        <note>4Fe-4S-S-AdoMet</note>
    </ligand>
</feature>
<evidence type="ECO:0000256" key="6">
    <source>
        <dbReference type="ARBA" id="ARBA00023004"/>
    </source>
</evidence>
<dbReference type="InterPro" id="IPR058240">
    <property type="entry name" value="rSAM_sf"/>
</dbReference>
<keyword evidence="3 8" id="KW-0479">Metal-binding</keyword>
<dbReference type="InterPro" id="IPR011843">
    <property type="entry name" value="PQQ_synth_PqqE_bac"/>
</dbReference>
<feature type="domain" description="Radical SAM core" evidence="9">
    <location>
        <begin position="8"/>
        <end position="224"/>
    </location>
</feature>
<dbReference type="GO" id="GO:0005506">
    <property type="term" value="F:iron ion binding"/>
    <property type="evidence" value="ECO:0007669"/>
    <property type="project" value="UniProtKB-UniRule"/>
</dbReference>
<dbReference type="Proteomes" id="UP000321638">
    <property type="component" value="Unassembled WGS sequence"/>
</dbReference>
<comment type="function">
    <text evidence="8">Catalyzes the cross-linking of a glutamate residue and a tyrosine residue in the PqqA protein as part of the biosynthesis of pyrroloquinoline quinone (PQQ).</text>
</comment>
<dbReference type="InterPro" id="IPR007197">
    <property type="entry name" value="rSAM"/>
</dbReference>
<feature type="binding site" evidence="8">
    <location>
        <position position="26"/>
    </location>
    <ligand>
        <name>[4Fe-4S] cluster</name>
        <dbReference type="ChEBI" id="CHEBI:49883"/>
        <note>4Fe-4S-S-AdoMet</note>
    </ligand>
</feature>
<dbReference type="CDD" id="cd01335">
    <property type="entry name" value="Radical_SAM"/>
    <property type="match status" value="1"/>
</dbReference>
<comment type="similarity">
    <text evidence="8">Belongs to the radical SAM superfamily. PqqE family.</text>
</comment>
<dbReference type="UniPathway" id="UPA00539"/>
<dbReference type="GO" id="GO:0051539">
    <property type="term" value="F:4 iron, 4 sulfur cluster binding"/>
    <property type="evidence" value="ECO:0007669"/>
    <property type="project" value="UniProtKB-KW"/>
</dbReference>
<dbReference type="GO" id="GO:0032324">
    <property type="term" value="P:molybdopterin cofactor biosynthetic process"/>
    <property type="evidence" value="ECO:0007669"/>
    <property type="project" value="UniProtKB-ARBA"/>
</dbReference>
<dbReference type="HAMAP" id="MF_00660">
    <property type="entry name" value="PqqE"/>
    <property type="match status" value="1"/>
</dbReference>
<comment type="cofactor">
    <cofactor evidence="8">
        <name>[4Fe-4S] cluster</name>
        <dbReference type="ChEBI" id="CHEBI:49883"/>
    </cofactor>
    <text evidence="8">Binds 1 [4Fe-4S] cluster. The cluster is coordinated with 3 cysteines and an exchangeable S-adenosyl-L-methionine.</text>
</comment>
<evidence type="ECO:0000256" key="2">
    <source>
        <dbReference type="ARBA" id="ARBA00022691"/>
    </source>
</evidence>
<feature type="binding site" evidence="8">
    <location>
        <position position="22"/>
    </location>
    <ligand>
        <name>[4Fe-4S] cluster</name>
        <dbReference type="ChEBI" id="CHEBI:49883"/>
        <note>4Fe-4S-S-AdoMet</note>
    </ligand>
</feature>
<organism evidence="10 11">
    <name type="scientific">Vineibacter terrae</name>
    <dbReference type="NCBI Taxonomy" id="2586908"/>
    <lineage>
        <taxon>Bacteria</taxon>
        <taxon>Pseudomonadati</taxon>
        <taxon>Pseudomonadota</taxon>
        <taxon>Alphaproteobacteria</taxon>
        <taxon>Hyphomicrobiales</taxon>
        <taxon>Vineibacter</taxon>
    </lineage>
</organism>
<keyword evidence="7 8" id="KW-0411">Iron-sulfur</keyword>
<evidence type="ECO:0000259" key="9">
    <source>
        <dbReference type="PROSITE" id="PS51918"/>
    </source>
</evidence>
<dbReference type="AlphaFoldDB" id="A0A5C8P7V0"/>
<dbReference type="SFLD" id="SFLDG01386">
    <property type="entry name" value="main_SPASM_domain-containing"/>
    <property type="match status" value="1"/>
</dbReference>
<dbReference type="EC" id="1.21.98.4" evidence="8"/>
<dbReference type="SFLD" id="SFLDG01067">
    <property type="entry name" value="SPASM/twitch_domain_containing"/>
    <property type="match status" value="1"/>
</dbReference>
<dbReference type="RefSeq" id="WP_147852108.1">
    <property type="nucleotide sequence ID" value="NZ_VDUZ01000071.1"/>
</dbReference>
<dbReference type="InterPro" id="IPR000385">
    <property type="entry name" value="MoaA_NifB_PqqE_Fe-S-bd_CS"/>
</dbReference>
<keyword evidence="5 8" id="KW-0560">Oxidoreductase</keyword>
<evidence type="ECO:0000256" key="4">
    <source>
        <dbReference type="ARBA" id="ARBA00022905"/>
    </source>
</evidence>
<gene>
    <name evidence="8 10" type="primary">pqqE</name>
    <name evidence="10" type="ORF">FHP25_37345</name>
</gene>
<comment type="catalytic activity">
    <reaction evidence="8">
        <text>[PQQ precursor protein] + S-adenosyl-L-methionine = E-Y cross-linked-[PQQ precursor protein] + 5'-deoxyadenosine + L-methionine + H(+)</text>
        <dbReference type="Rhea" id="RHEA:56836"/>
        <dbReference type="Rhea" id="RHEA-COMP:14800"/>
        <dbReference type="Rhea" id="RHEA-COMP:14801"/>
        <dbReference type="ChEBI" id="CHEBI:15378"/>
        <dbReference type="ChEBI" id="CHEBI:17319"/>
        <dbReference type="ChEBI" id="CHEBI:57844"/>
        <dbReference type="ChEBI" id="CHEBI:59789"/>
        <dbReference type="ChEBI" id="CHEBI:141026"/>
        <dbReference type="ChEBI" id="CHEBI:141027"/>
        <dbReference type="EC" id="1.21.98.4"/>
    </reaction>
</comment>
<dbReference type="Pfam" id="PF13186">
    <property type="entry name" value="SPASM"/>
    <property type="match status" value="1"/>
</dbReference>
<dbReference type="InterPro" id="IPR023885">
    <property type="entry name" value="4Fe4S-binding_SPASM_dom"/>
</dbReference>
<dbReference type="GO" id="GO:0009975">
    <property type="term" value="F:cyclase activity"/>
    <property type="evidence" value="ECO:0007669"/>
    <property type="project" value="UniProtKB-UniRule"/>
</dbReference>
<dbReference type="SUPFAM" id="SSF102114">
    <property type="entry name" value="Radical SAM enzymes"/>
    <property type="match status" value="1"/>
</dbReference>
<dbReference type="SMART" id="SM00729">
    <property type="entry name" value="Elp3"/>
    <property type="match status" value="1"/>
</dbReference>
<comment type="subunit">
    <text evidence="8">Interacts with PqqD. The interaction is necessary for activity of PqqE.</text>
</comment>
<dbReference type="GO" id="GO:0018189">
    <property type="term" value="P:pyrroloquinoline quinone biosynthetic process"/>
    <property type="evidence" value="ECO:0007669"/>
    <property type="project" value="UniProtKB-UniRule"/>
</dbReference>